<organism>
    <name type="scientific">Macaca fascicularis</name>
    <name type="common">Crab-eating macaque</name>
    <name type="synonym">Cynomolgus monkey</name>
    <dbReference type="NCBI Taxonomy" id="9541"/>
    <lineage>
        <taxon>Eukaryota</taxon>
        <taxon>Metazoa</taxon>
        <taxon>Chordata</taxon>
        <taxon>Craniata</taxon>
        <taxon>Vertebrata</taxon>
        <taxon>Euteleostomi</taxon>
        <taxon>Mammalia</taxon>
        <taxon>Eutheria</taxon>
        <taxon>Euarchontoglires</taxon>
        <taxon>Primates</taxon>
        <taxon>Haplorrhini</taxon>
        <taxon>Catarrhini</taxon>
        <taxon>Cercopithecidae</taxon>
        <taxon>Cercopithecinae</taxon>
        <taxon>Macaca</taxon>
    </lineage>
</organism>
<dbReference type="EMBL" id="CM001295">
    <property type="protein sequence ID" value="EHH60449.1"/>
    <property type="molecule type" value="Genomic_DNA"/>
</dbReference>
<evidence type="ECO:0000313" key="2">
    <source>
        <dbReference type="EMBL" id="EHH60449.1"/>
    </source>
</evidence>
<sequence>MLAKAGLELLASGDPPSSASQSAGITGVSHRAW</sequence>
<proteinExistence type="predicted"/>
<gene>
    <name evidence="2" type="ORF">EGM_11812</name>
</gene>
<dbReference type="PRINTS" id="PR02045">
    <property type="entry name" value="F138DOMAIN"/>
</dbReference>
<name>G7Q1B1_MACFA</name>
<dbReference type="Proteomes" id="UP000009130">
    <property type="component" value="Chromosome 20"/>
</dbReference>
<protein>
    <submittedName>
        <fullName evidence="2">Uncharacterized protein</fullName>
    </submittedName>
</protein>
<evidence type="ECO:0000256" key="1">
    <source>
        <dbReference type="SAM" id="MobiDB-lite"/>
    </source>
</evidence>
<dbReference type="AlphaFoldDB" id="G7Q1B1"/>
<feature type="non-terminal residue" evidence="2">
    <location>
        <position position="33"/>
    </location>
</feature>
<accession>G7Q1B1</accession>
<reference evidence="2" key="1">
    <citation type="journal article" date="2011" name="Nat. Biotechnol.">
        <title>Genome sequencing and comparison of two nonhuman primate animal models, the cynomolgus and Chinese rhesus macaques.</title>
        <authorList>
            <person name="Yan G."/>
            <person name="Zhang G."/>
            <person name="Fang X."/>
            <person name="Zhang Y."/>
            <person name="Li C."/>
            <person name="Ling F."/>
            <person name="Cooper D.N."/>
            <person name="Li Q."/>
            <person name="Li Y."/>
            <person name="van Gool A.J."/>
            <person name="Du H."/>
            <person name="Chen J."/>
            <person name="Chen R."/>
            <person name="Zhang P."/>
            <person name="Huang Z."/>
            <person name="Thompson J.R."/>
            <person name="Meng Y."/>
            <person name="Bai Y."/>
            <person name="Wang J."/>
            <person name="Zhuo M."/>
            <person name="Wang T."/>
            <person name="Huang Y."/>
            <person name="Wei L."/>
            <person name="Li J."/>
            <person name="Wang Z."/>
            <person name="Hu H."/>
            <person name="Yang P."/>
            <person name="Le L."/>
            <person name="Stenson P.D."/>
            <person name="Li B."/>
            <person name="Liu X."/>
            <person name="Ball E.V."/>
            <person name="An N."/>
            <person name="Huang Q."/>
            <person name="Zhang Y."/>
            <person name="Fan W."/>
            <person name="Zhang X."/>
            <person name="Li Y."/>
            <person name="Wang W."/>
            <person name="Katze M.G."/>
            <person name="Su B."/>
            <person name="Nielsen R."/>
            <person name="Yang H."/>
            <person name="Wang J."/>
            <person name="Wang X."/>
            <person name="Wang J."/>
        </authorList>
    </citation>
    <scope>NUCLEOTIDE SEQUENCE [LARGE SCALE GENOMIC DNA]</scope>
    <source>
        <strain evidence="2">CE-4</strain>
    </source>
</reference>
<feature type="compositionally biased region" description="Polar residues" evidence="1">
    <location>
        <begin position="15"/>
        <end position="24"/>
    </location>
</feature>
<feature type="region of interest" description="Disordered" evidence="1">
    <location>
        <begin position="11"/>
        <end position="33"/>
    </location>
</feature>